<evidence type="ECO:0000313" key="3">
    <source>
        <dbReference type="EMBL" id="RQW73391.1"/>
    </source>
</evidence>
<feature type="domain" description="CAAX prenyl protease 2/Lysostaphin resistance protein A-like" evidence="2">
    <location>
        <begin position="138"/>
        <end position="224"/>
    </location>
</feature>
<protein>
    <submittedName>
        <fullName evidence="3">CPBP family intramembrane metalloprotease</fullName>
    </submittedName>
</protein>
<comment type="caution">
    <text evidence="3">The sequence shown here is derived from an EMBL/GenBank/DDBJ whole genome shotgun (WGS) entry which is preliminary data.</text>
</comment>
<name>A0A3N9UAA8_9BACI</name>
<dbReference type="OrthoDB" id="2194912at2"/>
<feature type="transmembrane region" description="Helical" evidence="1">
    <location>
        <begin position="169"/>
        <end position="186"/>
    </location>
</feature>
<dbReference type="AlphaFoldDB" id="A0A3N9UAA8"/>
<evidence type="ECO:0000259" key="2">
    <source>
        <dbReference type="Pfam" id="PF02517"/>
    </source>
</evidence>
<dbReference type="GO" id="GO:0080120">
    <property type="term" value="P:CAAX-box protein maturation"/>
    <property type="evidence" value="ECO:0007669"/>
    <property type="project" value="UniProtKB-ARBA"/>
</dbReference>
<keyword evidence="3" id="KW-0645">Protease</keyword>
<keyword evidence="1" id="KW-0812">Transmembrane</keyword>
<feature type="transmembrane region" description="Helical" evidence="1">
    <location>
        <begin position="52"/>
        <end position="74"/>
    </location>
</feature>
<keyword evidence="3" id="KW-0482">Metalloprotease</keyword>
<dbReference type="Pfam" id="PF02517">
    <property type="entry name" value="Rce1-like"/>
    <property type="match status" value="1"/>
</dbReference>
<organism evidence="3 4">
    <name type="scientific">Lysinibacillus composti</name>
    <dbReference type="NCBI Taxonomy" id="720633"/>
    <lineage>
        <taxon>Bacteria</taxon>
        <taxon>Bacillati</taxon>
        <taxon>Bacillota</taxon>
        <taxon>Bacilli</taxon>
        <taxon>Bacillales</taxon>
        <taxon>Bacillaceae</taxon>
        <taxon>Lysinibacillus</taxon>
    </lineage>
</organism>
<dbReference type="Proteomes" id="UP000274033">
    <property type="component" value="Unassembled WGS sequence"/>
</dbReference>
<feature type="transmembrane region" description="Helical" evidence="1">
    <location>
        <begin position="12"/>
        <end position="32"/>
    </location>
</feature>
<dbReference type="GO" id="GO:0008237">
    <property type="term" value="F:metallopeptidase activity"/>
    <property type="evidence" value="ECO:0007669"/>
    <property type="project" value="UniProtKB-KW"/>
</dbReference>
<reference evidence="3 4" key="1">
    <citation type="journal article" date="2013" name="J. Microbiol.">
        <title>Lysinibacillus chungkukjangi sp. nov., isolated from Chungkukjang, Korean fermented soybean food.</title>
        <authorList>
            <person name="Kim S.J."/>
            <person name="Jang Y.H."/>
            <person name="Hamada M."/>
            <person name="Ahn J.H."/>
            <person name="Weon H.Y."/>
            <person name="Suzuki K."/>
            <person name="Whang K.S."/>
            <person name="Kwon S.W."/>
        </authorList>
    </citation>
    <scope>NUCLEOTIDE SEQUENCE [LARGE SCALE GENOMIC DNA]</scope>
    <source>
        <strain evidence="3 4">MCCC 1A12701</strain>
    </source>
</reference>
<evidence type="ECO:0000313" key="4">
    <source>
        <dbReference type="Proteomes" id="UP000274033"/>
    </source>
</evidence>
<feature type="transmembrane region" description="Helical" evidence="1">
    <location>
        <begin position="137"/>
        <end position="157"/>
    </location>
</feature>
<dbReference type="InterPro" id="IPR003675">
    <property type="entry name" value="Rce1/LyrA-like_dom"/>
</dbReference>
<dbReference type="PANTHER" id="PTHR36435:SF6">
    <property type="entry name" value="ABORTIVE INFECTION PROTEIN"/>
    <property type="match status" value="1"/>
</dbReference>
<feature type="transmembrane region" description="Helical" evidence="1">
    <location>
        <begin position="95"/>
        <end position="115"/>
    </location>
</feature>
<proteinExistence type="predicted"/>
<dbReference type="PANTHER" id="PTHR36435">
    <property type="entry name" value="SLR1288 PROTEIN"/>
    <property type="match status" value="1"/>
</dbReference>
<keyword evidence="1" id="KW-0472">Membrane</keyword>
<feature type="transmembrane region" description="Helical" evidence="1">
    <location>
        <begin position="192"/>
        <end position="207"/>
    </location>
</feature>
<accession>A0A3N9UAA8</accession>
<dbReference type="InterPro" id="IPR052710">
    <property type="entry name" value="CAAX_protease"/>
</dbReference>
<keyword evidence="3" id="KW-0378">Hydrolase</keyword>
<dbReference type="GO" id="GO:0006508">
    <property type="term" value="P:proteolysis"/>
    <property type="evidence" value="ECO:0007669"/>
    <property type="project" value="UniProtKB-KW"/>
</dbReference>
<dbReference type="EMBL" id="RRCT01000021">
    <property type="protein sequence ID" value="RQW73391.1"/>
    <property type="molecule type" value="Genomic_DNA"/>
</dbReference>
<dbReference type="RefSeq" id="WP_124766477.1">
    <property type="nucleotide sequence ID" value="NZ_JAFBDY010000020.1"/>
</dbReference>
<dbReference type="GO" id="GO:0004175">
    <property type="term" value="F:endopeptidase activity"/>
    <property type="evidence" value="ECO:0007669"/>
    <property type="project" value="UniProtKB-ARBA"/>
</dbReference>
<evidence type="ECO:0000256" key="1">
    <source>
        <dbReference type="SAM" id="Phobius"/>
    </source>
</evidence>
<gene>
    <name evidence="3" type="ORF">EBB45_16665</name>
</gene>
<sequence>MNNSRNLQTQKTAFYILLIYIAFQLSGFLFIIPSIKQFCLGLIEADGMEAELILAGWWSAISAAIAFIASLILISKNKSFWKVFSGEKASLGVSIGWGIIGFFLVLLGQSIGAMIEQAIGIDYGSENTEAIMKVTELAPIMILASVLFGPVLEELVFRRVVFGSLVQTQNFWVAGVISAIVFAVIHLDFSHIILYTISGFVFAFLYYKTRRLLTSIIAHMLLNGYVTLIQLNADKIQQFLDSAPK</sequence>
<keyword evidence="4" id="KW-1185">Reference proteome</keyword>
<keyword evidence="1" id="KW-1133">Transmembrane helix</keyword>